<dbReference type="EMBL" id="AOIA01000151">
    <property type="protein sequence ID" value="ELY53003.1"/>
    <property type="molecule type" value="Genomic_DNA"/>
</dbReference>
<evidence type="ECO:0008006" key="4">
    <source>
        <dbReference type="Google" id="ProtNLM"/>
    </source>
</evidence>
<dbReference type="InterPro" id="IPR023976">
    <property type="entry name" value="CHP04031_Htur1727"/>
</dbReference>
<dbReference type="InterPro" id="IPR009359">
    <property type="entry name" value="PaaB"/>
</dbReference>
<feature type="compositionally biased region" description="Basic and acidic residues" evidence="1">
    <location>
        <begin position="146"/>
        <end position="158"/>
    </location>
</feature>
<proteinExistence type="predicted"/>
<comment type="caution">
    <text evidence="2">The sequence shown here is derived from an EMBL/GenBank/DDBJ whole genome shotgun (WGS) entry which is preliminary data.</text>
</comment>
<evidence type="ECO:0000313" key="3">
    <source>
        <dbReference type="Proteomes" id="UP000011531"/>
    </source>
</evidence>
<gene>
    <name evidence="2" type="ORF">C492_18119</name>
</gene>
<dbReference type="Proteomes" id="UP000011531">
    <property type="component" value="Unassembled WGS sequence"/>
</dbReference>
<accession>L9WXD9</accession>
<dbReference type="InterPro" id="IPR038693">
    <property type="entry name" value="PaaB_sf"/>
</dbReference>
<name>L9WXD9_9EURY</name>
<evidence type="ECO:0000256" key="1">
    <source>
        <dbReference type="SAM" id="MobiDB-lite"/>
    </source>
</evidence>
<sequence length="169" mass="19112">MSTWYIGWICRRPGQIPSSPFSEPENSAEHVRLRERCSSIPRTDETTFGVPPERLRMVEKTIRSKIDGAKRTTATPRWEVFVRDAETEPLNYVGTVVAPDEETAHERASRLFGWYAVDVWLCPAADVVRYSARGREAEASGDDAVPGERDGTEPRVYEETEGTPGVRER</sequence>
<protein>
    <recommendedName>
        <fullName evidence="4">Phenylacetic acid degradation B</fullName>
    </recommendedName>
</protein>
<dbReference type="STRING" id="1227498.C492_18119"/>
<organism evidence="2 3">
    <name type="scientific">Natronococcus jeotgali DSM 18795</name>
    <dbReference type="NCBI Taxonomy" id="1227498"/>
    <lineage>
        <taxon>Archaea</taxon>
        <taxon>Methanobacteriati</taxon>
        <taxon>Methanobacteriota</taxon>
        <taxon>Stenosarchaea group</taxon>
        <taxon>Halobacteria</taxon>
        <taxon>Halobacteriales</taxon>
        <taxon>Natrialbaceae</taxon>
        <taxon>Natronococcus</taxon>
    </lineage>
</organism>
<evidence type="ECO:0000313" key="2">
    <source>
        <dbReference type="EMBL" id="ELY53003.1"/>
    </source>
</evidence>
<dbReference type="NCBIfam" id="TIGR04031">
    <property type="entry name" value="Htur_1727_fam"/>
    <property type="match status" value="1"/>
</dbReference>
<dbReference type="AlphaFoldDB" id="L9WXD9"/>
<dbReference type="Pfam" id="PF06243">
    <property type="entry name" value="PaaB"/>
    <property type="match status" value="1"/>
</dbReference>
<keyword evidence="3" id="KW-1185">Reference proteome</keyword>
<dbReference type="Gene3D" id="3.10.20.520">
    <property type="entry name" value="Phenylacetic acid degradation B"/>
    <property type="match status" value="1"/>
</dbReference>
<reference evidence="2 3" key="1">
    <citation type="journal article" date="2014" name="PLoS Genet.">
        <title>Phylogenetically driven sequencing of extremely halophilic archaea reveals strategies for static and dynamic osmo-response.</title>
        <authorList>
            <person name="Becker E.A."/>
            <person name="Seitzer P.M."/>
            <person name="Tritt A."/>
            <person name="Larsen D."/>
            <person name="Krusor M."/>
            <person name="Yao A.I."/>
            <person name="Wu D."/>
            <person name="Madern D."/>
            <person name="Eisen J.A."/>
            <person name="Darling A.E."/>
            <person name="Facciotti M.T."/>
        </authorList>
    </citation>
    <scope>NUCLEOTIDE SEQUENCE [LARGE SCALE GENOMIC DNA]</scope>
    <source>
        <strain evidence="2 3">DSM 18795</strain>
    </source>
</reference>
<feature type="region of interest" description="Disordered" evidence="1">
    <location>
        <begin position="134"/>
        <end position="169"/>
    </location>
</feature>